<organism evidence="1">
    <name type="scientific">hydrothermal vent metagenome</name>
    <dbReference type="NCBI Taxonomy" id="652676"/>
    <lineage>
        <taxon>unclassified sequences</taxon>
        <taxon>metagenomes</taxon>
        <taxon>ecological metagenomes</taxon>
    </lineage>
</organism>
<name>A0A1W1CC67_9ZZZZ</name>
<proteinExistence type="predicted"/>
<dbReference type="AlphaFoldDB" id="A0A1W1CC67"/>
<evidence type="ECO:0000313" key="1">
    <source>
        <dbReference type="EMBL" id="SFV63364.1"/>
    </source>
</evidence>
<sequence length="276" mass="32868">MKSEERNRLLKDKLNYIIDAHIDGGAEELTRVFGYERQNAVSNMCSNNSKNAVIRKVHMESIETHYQIPLSIWNHDVPFDKKLMNEMIYEYRFKLNKQEREKKEYFNYQKLLKEGLLNFSDRDTIFQKNNRLFEKLKGVWYAYLYASNPKSASETEGIWIVETTIYDDYSVVDYWENRGYLKIGKHESLIIKESYDNDDLTVIRFPNRQVPSQNFRFVIISNQNNTTNEMVNFGFYSRKKYTPQEAKRILGDKSKSQLKLDLEFNDRINIEGVVPK</sequence>
<accession>A0A1W1CC67</accession>
<dbReference type="EMBL" id="FPHE01000127">
    <property type="protein sequence ID" value="SFV63364.1"/>
    <property type="molecule type" value="Genomic_DNA"/>
</dbReference>
<gene>
    <name evidence="1" type="ORF">MNB_SV-12-373</name>
</gene>
<reference evidence="1" key="1">
    <citation type="submission" date="2016-10" db="EMBL/GenBank/DDBJ databases">
        <authorList>
            <person name="de Groot N.N."/>
        </authorList>
    </citation>
    <scope>NUCLEOTIDE SEQUENCE</scope>
</reference>
<protein>
    <submittedName>
        <fullName evidence="1">Uncharacterized protein</fullName>
    </submittedName>
</protein>